<evidence type="ECO:0000313" key="3">
    <source>
        <dbReference type="Proteomes" id="UP000016714"/>
    </source>
</evidence>
<keyword evidence="1" id="KW-1133">Transmembrane helix</keyword>
<protein>
    <submittedName>
        <fullName evidence="2">Uncharacterized protein</fullName>
    </submittedName>
</protein>
<evidence type="ECO:0000256" key="1">
    <source>
        <dbReference type="SAM" id="Phobius"/>
    </source>
</evidence>
<proteinExistence type="predicted"/>
<keyword evidence="1" id="KW-0812">Transmembrane</keyword>
<organism evidence="2 3">
    <name type="scientific">Vibrio alginolyticus (strain ATCC 17749 / DSM 2171 / NBRC 15630 / NCIMB 1903 / NCTC 12160 / XII-53)</name>
    <dbReference type="NCBI Taxonomy" id="1219076"/>
    <lineage>
        <taxon>Bacteria</taxon>
        <taxon>Pseudomonadati</taxon>
        <taxon>Pseudomonadota</taxon>
        <taxon>Gammaproteobacteria</taxon>
        <taxon>Vibrionales</taxon>
        <taxon>Vibrionaceae</taxon>
        <taxon>Vibrio</taxon>
    </lineage>
</organism>
<dbReference type="HOGENOM" id="CLU_3350008_0_0_6"/>
<feature type="transmembrane region" description="Helical" evidence="1">
    <location>
        <begin position="12"/>
        <end position="31"/>
    </location>
</feature>
<reference evidence="2 3" key="1">
    <citation type="journal article" date="2015" name="Genome Announc.">
        <title>Complete genome sequence of Vibrio alginolyticus ATCC 17749.</title>
        <authorList>
            <person name="Liu X.F."/>
            <person name="Cao Y."/>
            <person name="Zhang H.L."/>
            <person name="Chen Y.J."/>
            <person name="Hu C.J."/>
        </authorList>
    </citation>
    <scope>NUCLEOTIDE SEQUENCE [LARGE SCALE GENOMIC DNA]</scope>
    <source>
        <strain evidence="3">ATCC 17749 / DSM 2171 / NBRC 15630 / NCIMB 1903 / NCTC 12160 / XII-53</strain>
    </source>
</reference>
<keyword evidence="1" id="KW-0472">Membrane</keyword>
<dbReference type="EMBL" id="CP006719">
    <property type="protein sequence ID" value="AGV19781.1"/>
    <property type="molecule type" value="Genomic_DNA"/>
</dbReference>
<name>A0A2I3CPI8_VIBAX</name>
<dbReference type="AlphaFoldDB" id="A0A2I3CPI8"/>
<dbReference type="Proteomes" id="UP000016714">
    <property type="component" value="Chromosome 2"/>
</dbReference>
<gene>
    <name evidence="2" type="ORF">N646_3972</name>
</gene>
<accession>A0A2I3CPI8</accession>
<dbReference type="KEGG" id="vag:N646_3972"/>
<sequence>MLLAFVVVKSHVLIAKVTIFLVFLISGDFSISLKING</sequence>
<evidence type="ECO:0000313" key="2">
    <source>
        <dbReference type="EMBL" id="AGV19781.1"/>
    </source>
</evidence>